<dbReference type="InterPro" id="IPR043129">
    <property type="entry name" value="ATPase_NBD"/>
</dbReference>
<dbReference type="OrthoDB" id="5132116at2759"/>
<dbReference type="AlphaFoldDB" id="A0A4S2N2B2"/>
<evidence type="ECO:0000313" key="5">
    <source>
        <dbReference type="Proteomes" id="UP000298138"/>
    </source>
</evidence>
<organism evidence="4 5">
    <name type="scientific">Ascodesmis nigricans</name>
    <dbReference type="NCBI Taxonomy" id="341454"/>
    <lineage>
        <taxon>Eukaryota</taxon>
        <taxon>Fungi</taxon>
        <taxon>Dikarya</taxon>
        <taxon>Ascomycota</taxon>
        <taxon>Pezizomycotina</taxon>
        <taxon>Pezizomycetes</taxon>
        <taxon>Pezizales</taxon>
        <taxon>Ascodesmidaceae</taxon>
        <taxon>Ascodesmis</taxon>
    </lineage>
</organism>
<dbReference type="InterPro" id="IPR004000">
    <property type="entry name" value="Actin"/>
</dbReference>
<dbReference type="Pfam" id="PF00022">
    <property type="entry name" value="Actin"/>
    <property type="match status" value="1"/>
</dbReference>
<dbReference type="CDD" id="cd13395">
    <property type="entry name" value="ASKHA_NBD_Arp4_ACTL6-like"/>
    <property type="match status" value="1"/>
</dbReference>
<dbReference type="SUPFAM" id="SSF53067">
    <property type="entry name" value="Actin-like ATPase domain"/>
    <property type="match status" value="2"/>
</dbReference>
<dbReference type="InterPro" id="IPR020902">
    <property type="entry name" value="Actin/actin-like_CS"/>
</dbReference>
<accession>A0A4S2N2B2</accession>
<dbReference type="PROSITE" id="PS00432">
    <property type="entry name" value="ACTINS_2"/>
    <property type="match status" value="1"/>
</dbReference>
<dbReference type="STRING" id="341454.A0A4S2N2B2"/>
<dbReference type="FunCoup" id="A0A4S2N2B2">
    <property type="interactions" value="291"/>
</dbReference>
<evidence type="ECO:0000256" key="1">
    <source>
        <dbReference type="ARBA" id="ARBA00003520"/>
    </source>
</evidence>
<evidence type="ECO:0000256" key="3">
    <source>
        <dbReference type="RuleBase" id="RU000487"/>
    </source>
</evidence>
<dbReference type="Gene3D" id="3.30.420.40">
    <property type="match status" value="2"/>
</dbReference>
<dbReference type="SMART" id="SM00268">
    <property type="entry name" value="ACTIN"/>
    <property type="match status" value="1"/>
</dbReference>
<dbReference type="PROSITE" id="PS01132">
    <property type="entry name" value="ACTINS_ACT_LIKE"/>
    <property type="match status" value="1"/>
</dbReference>
<reference evidence="4 5" key="1">
    <citation type="submission" date="2019-04" db="EMBL/GenBank/DDBJ databases">
        <title>Comparative genomics and transcriptomics to analyze fruiting body development in filamentous ascomycetes.</title>
        <authorList>
            <consortium name="DOE Joint Genome Institute"/>
            <person name="Lutkenhaus R."/>
            <person name="Traeger S."/>
            <person name="Breuer J."/>
            <person name="Kuo A."/>
            <person name="Lipzen A."/>
            <person name="Pangilinan J."/>
            <person name="Dilworth D."/>
            <person name="Sandor L."/>
            <person name="Poggeler S."/>
            <person name="Barry K."/>
            <person name="Grigoriev I.V."/>
            <person name="Nowrousian M."/>
        </authorList>
    </citation>
    <scope>NUCLEOTIDE SEQUENCE [LARGE SCALE GENOMIC DNA]</scope>
    <source>
        <strain evidence="4 5">CBS 389.68</strain>
    </source>
</reference>
<proteinExistence type="inferred from homology"/>
<dbReference type="EMBL" id="ML220114">
    <property type="protein sequence ID" value="TGZ83231.1"/>
    <property type="molecule type" value="Genomic_DNA"/>
</dbReference>
<comment type="function">
    <text evidence="1">Actins are highly conserved proteins that are involved in various types of cell motility and are ubiquitously expressed in all eukaryotic cells.</text>
</comment>
<dbReference type="Proteomes" id="UP000298138">
    <property type="component" value="Unassembled WGS sequence"/>
</dbReference>
<dbReference type="InParanoid" id="A0A4S2N2B2"/>
<dbReference type="PRINTS" id="PR00190">
    <property type="entry name" value="ACTIN"/>
</dbReference>
<name>A0A4S2N2B2_9PEZI</name>
<comment type="catalytic activity">
    <reaction evidence="2">
        <text>ATP + H2O = ADP + phosphate + H(+)</text>
        <dbReference type="Rhea" id="RHEA:13065"/>
        <dbReference type="ChEBI" id="CHEBI:15377"/>
        <dbReference type="ChEBI" id="CHEBI:15378"/>
        <dbReference type="ChEBI" id="CHEBI:30616"/>
        <dbReference type="ChEBI" id="CHEBI:43474"/>
        <dbReference type="ChEBI" id="CHEBI:456216"/>
    </reaction>
</comment>
<dbReference type="FunFam" id="3.30.420.40:FF:000058">
    <property type="entry name" value="Putative actin-related protein 5"/>
    <property type="match status" value="1"/>
</dbReference>
<dbReference type="FunFam" id="3.30.420.40:FF:000184">
    <property type="entry name" value="NuA4 histone acetyltransferase subunit"/>
    <property type="match status" value="1"/>
</dbReference>
<evidence type="ECO:0000313" key="4">
    <source>
        <dbReference type="EMBL" id="TGZ83231.1"/>
    </source>
</evidence>
<evidence type="ECO:0000256" key="2">
    <source>
        <dbReference type="ARBA" id="ARBA00049360"/>
    </source>
</evidence>
<protein>
    <submittedName>
        <fullName evidence="4">Actin/actin-like protein</fullName>
    </submittedName>
</protein>
<dbReference type="Gene3D" id="3.90.640.10">
    <property type="entry name" value="Actin, Chain A, domain 4"/>
    <property type="match status" value="1"/>
</dbReference>
<gene>
    <name evidence="4" type="ORF">EX30DRAFT_317280</name>
</gene>
<comment type="similarity">
    <text evidence="3">Belongs to the actin family.</text>
</comment>
<sequence length="445" mass="47833">MSGGMQTLPPTQAPSSVEYGGDEISALVLDPGCAWTRAGFAGEDTPKCVIPSSYGAIGGKEDSKPELVFGDNGINAIRPGMEIKNPMSDGIVADWDVAPQLWRHALTSRLASNLSEHPLLMTEPAWNPPKNREKTMEIAFEDFDVPAFYLAKSAVCASFASGKATCLLIDIGASNVSVTPIHDGFVLRKGVTRTPLGGDFLSNQIRTYLASINVPISAHYQILSKTAVDVGKPAEAVLRQFAPGQEPTASYKTYQEERVLTQFKECAAQVWNGPGPLPPATTPGAADQSFNFGGGRTFEFPDGYNLVFGSERFRITEGIFTPRNMLTHPDIPHPDPETTMGIGSIMASALKDVDIELKGQILNNVLVTGGASLLMGLTDRVNSELGVAFPGPRLRITATGNPVERKYAGWLGGSILASLGSFHQLWVSRKEYDEHGPGIVEKRCK</sequence>
<dbReference type="PANTHER" id="PTHR11937">
    <property type="entry name" value="ACTIN"/>
    <property type="match status" value="1"/>
</dbReference>
<dbReference type="InterPro" id="IPR004001">
    <property type="entry name" value="Actin_CS"/>
</dbReference>
<keyword evidence="5" id="KW-1185">Reference proteome</keyword>